<dbReference type="InterPro" id="IPR032710">
    <property type="entry name" value="NTF2-like_dom_sf"/>
</dbReference>
<dbReference type="SUPFAM" id="SSF54427">
    <property type="entry name" value="NTF2-like"/>
    <property type="match status" value="1"/>
</dbReference>
<accession>A0A7X3G1F4</accession>
<feature type="domain" description="SnoaL-like" evidence="2">
    <location>
        <begin position="82"/>
        <end position="154"/>
    </location>
</feature>
<organism evidence="3 4">
    <name type="scientific">Massilia cellulosiltytica</name>
    <dbReference type="NCBI Taxonomy" id="2683234"/>
    <lineage>
        <taxon>Bacteria</taxon>
        <taxon>Pseudomonadati</taxon>
        <taxon>Pseudomonadota</taxon>
        <taxon>Betaproteobacteria</taxon>
        <taxon>Burkholderiales</taxon>
        <taxon>Oxalobacteraceae</taxon>
        <taxon>Telluria group</taxon>
        <taxon>Massilia</taxon>
    </lineage>
</organism>
<protein>
    <submittedName>
        <fullName evidence="3">DUF4440 domain-containing protein</fullName>
    </submittedName>
</protein>
<reference evidence="3 4" key="1">
    <citation type="submission" date="2019-12" db="EMBL/GenBank/DDBJ databases">
        <authorList>
            <person name="Li C."/>
            <person name="Zhao J."/>
        </authorList>
    </citation>
    <scope>NUCLEOTIDE SEQUENCE [LARGE SCALE GENOMIC DNA]</scope>
    <source>
        <strain evidence="3 4">NEAU-DD11</strain>
    </source>
</reference>
<gene>
    <name evidence="3" type="ORF">GPY61_18215</name>
</gene>
<evidence type="ECO:0000259" key="2">
    <source>
        <dbReference type="Pfam" id="PF13474"/>
    </source>
</evidence>
<feature type="chain" id="PRO_5030547437" evidence="1">
    <location>
        <begin position="20"/>
        <end position="156"/>
    </location>
</feature>
<dbReference type="Proteomes" id="UP000443353">
    <property type="component" value="Unassembled WGS sequence"/>
</dbReference>
<evidence type="ECO:0000313" key="4">
    <source>
        <dbReference type="Proteomes" id="UP000443353"/>
    </source>
</evidence>
<evidence type="ECO:0000256" key="1">
    <source>
        <dbReference type="SAM" id="SignalP"/>
    </source>
</evidence>
<dbReference type="Pfam" id="PF13474">
    <property type="entry name" value="SnoaL_3"/>
    <property type="match status" value="1"/>
</dbReference>
<sequence>MRALFSLFLAFCLVGPAHAANAEDAAIRQLVQQFQTAIVARDGKTLGSLFVQEGGSWWSVLDEPTYAAAKARNPAAQRLEPSTWQAFAEFVAHSARPIEERFYDVRVRTNGTVASVWFDFDFLADGKVTNRGSETWQLVRTDDGWKIVAMLYSVHQ</sequence>
<feature type="signal peptide" evidence="1">
    <location>
        <begin position="1"/>
        <end position="19"/>
    </location>
</feature>
<dbReference type="AlphaFoldDB" id="A0A7X3G1F4"/>
<dbReference type="InterPro" id="IPR037401">
    <property type="entry name" value="SnoaL-like"/>
</dbReference>
<proteinExistence type="predicted"/>
<name>A0A7X3G1F4_9BURK</name>
<keyword evidence="1" id="KW-0732">Signal</keyword>
<dbReference type="EMBL" id="WSES01000005">
    <property type="protein sequence ID" value="MVW61868.1"/>
    <property type="molecule type" value="Genomic_DNA"/>
</dbReference>
<evidence type="ECO:0000313" key="3">
    <source>
        <dbReference type="EMBL" id="MVW61868.1"/>
    </source>
</evidence>
<dbReference type="Gene3D" id="3.10.450.50">
    <property type="match status" value="1"/>
</dbReference>
<dbReference type="RefSeq" id="WP_160409652.1">
    <property type="nucleotide sequence ID" value="NZ_WSES01000005.1"/>
</dbReference>
<keyword evidence="4" id="KW-1185">Reference proteome</keyword>
<comment type="caution">
    <text evidence="3">The sequence shown here is derived from an EMBL/GenBank/DDBJ whole genome shotgun (WGS) entry which is preliminary data.</text>
</comment>